<evidence type="ECO:0000256" key="1">
    <source>
        <dbReference type="SAM" id="MobiDB-lite"/>
    </source>
</evidence>
<reference evidence="2 3" key="1">
    <citation type="submission" date="2018-04" db="EMBL/GenBank/DDBJ databases">
        <title>WGS assembly of Panicum hallii var. hallii HAL2.</title>
        <authorList>
            <person name="Lovell J."/>
            <person name="Jenkins J."/>
            <person name="Lowry D."/>
            <person name="Mamidi S."/>
            <person name="Sreedasyam A."/>
            <person name="Weng X."/>
            <person name="Barry K."/>
            <person name="Bonette J."/>
            <person name="Campitelli B."/>
            <person name="Daum C."/>
            <person name="Gordon S."/>
            <person name="Gould B."/>
            <person name="Lipzen A."/>
            <person name="MacQueen A."/>
            <person name="Palacio-Mejia J."/>
            <person name="Plott C."/>
            <person name="Shakirov E."/>
            <person name="Shu S."/>
            <person name="Yoshinaga Y."/>
            <person name="Zane M."/>
            <person name="Rokhsar D."/>
            <person name="Grimwood J."/>
            <person name="Schmutz J."/>
            <person name="Juenger T."/>
        </authorList>
    </citation>
    <scope>NUCLEOTIDE SEQUENCE [LARGE SCALE GENOMIC DNA]</scope>
    <source>
        <strain evidence="3">cv. HAL2</strain>
    </source>
</reference>
<feature type="compositionally biased region" description="Basic and acidic residues" evidence="1">
    <location>
        <begin position="83"/>
        <end position="105"/>
    </location>
</feature>
<keyword evidence="3" id="KW-1185">Reference proteome</keyword>
<dbReference type="AlphaFoldDB" id="A0A2T7D7A5"/>
<organism evidence="2 3">
    <name type="scientific">Panicum hallii var. hallii</name>
    <dbReference type="NCBI Taxonomy" id="1504633"/>
    <lineage>
        <taxon>Eukaryota</taxon>
        <taxon>Viridiplantae</taxon>
        <taxon>Streptophyta</taxon>
        <taxon>Embryophyta</taxon>
        <taxon>Tracheophyta</taxon>
        <taxon>Spermatophyta</taxon>
        <taxon>Magnoliopsida</taxon>
        <taxon>Liliopsida</taxon>
        <taxon>Poales</taxon>
        <taxon>Poaceae</taxon>
        <taxon>PACMAD clade</taxon>
        <taxon>Panicoideae</taxon>
        <taxon>Panicodae</taxon>
        <taxon>Paniceae</taxon>
        <taxon>Panicinae</taxon>
        <taxon>Panicum</taxon>
        <taxon>Panicum sect. Panicum</taxon>
    </lineage>
</organism>
<name>A0A2T7D7A5_9POAL</name>
<dbReference type="Proteomes" id="UP000244336">
    <property type="component" value="Chromosome 6"/>
</dbReference>
<feature type="compositionally biased region" description="Basic residues" evidence="1">
    <location>
        <begin position="64"/>
        <end position="82"/>
    </location>
</feature>
<gene>
    <name evidence="2" type="ORF">GQ55_6G184600</name>
</gene>
<feature type="region of interest" description="Disordered" evidence="1">
    <location>
        <begin position="123"/>
        <end position="223"/>
    </location>
</feature>
<evidence type="ECO:0000313" key="2">
    <source>
        <dbReference type="EMBL" id="PUZ51423.1"/>
    </source>
</evidence>
<protein>
    <submittedName>
        <fullName evidence="2">Uncharacterized protein</fullName>
    </submittedName>
</protein>
<sequence>MIGGCLVHEPLEDTDQLAHGLAPRSEREEGVPLPGELHDLHGLPHPPHPPHELHAPVPQDVVPGHHHQRRREGHRVRRRRARPERVQERVVRGGARREAQPREPGGHVAVQVRVVRAAQLGGGRLGAGEEGHQRHEPAEPHGVEWSARAPGAPEKRTLRWCARTPPADSPATKTRPGSASSDSQGSAPPDSEEGERAAWPRSQRRTAAASSMAAGRRCSGARR</sequence>
<feature type="compositionally biased region" description="Basic and acidic residues" evidence="1">
    <location>
        <begin position="24"/>
        <end position="42"/>
    </location>
</feature>
<feature type="compositionally biased region" description="Polar residues" evidence="1">
    <location>
        <begin position="171"/>
        <end position="186"/>
    </location>
</feature>
<dbReference type="Gramene" id="PUZ51423">
    <property type="protein sequence ID" value="PUZ51423"/>
    <property type="gene ID" value="GQ55_6G184600"/>
</dbReference>
<proteinExistence type="predicted"/>
<feature type="compositionally biased region" description="Basic and acidic residues" evidence="1">
    <location>
        <begin position="127"/>
        <end position="142"/>
    </location>
</feature>
<evidence type="ECO:0000313" key="3">
    <source>
        <dbReference type="Proteomes" id="UP000244336"/>
    </source>
</evidence>
<accession>A0A2T7D7A5</accession>
<feature type="region of interest" description="Disordered" evidence="1">
    <location>
        <begin position="1"/>
        <end position="108"/>
    </location>
</feature>
<dbReference type="EMBL" id="CM009754">
    <property type="protein sequence ID" value="PUZ51423.1"/>
    <property type="molecule type" value="Genomic_DNA"/>
</dbReference>